<protein>
    <submittedName>
        <fullName evidence="1">Uncharacterized protein</fullName>
    </submittedName>
</protein>
<sequence>MSMISTSTNKIDPSHYNSHNTTHANRYYDLYLKNSTDTGPSQQTNTFDPELYLYEYSDLLNVLIQEKNCYACLSEPLCTCIVNEQTNECDCDHEEHYLVQQCLFSLGSNCNFVVQIQLQEPLNQASKKSLQQELETCNVKLFSFEKKQEKDLPHQNLVSNSFIANPSEIPLLYLTRTPKHGEESMLESIFSHPEMCKTTFELSDAFSTRQSSFSFRINYMNFHSS</sequence>
<name>A0A3G5AIQ1_9VIRU</name>
<organism evidence="1">
    <name type="scientific">Sylvanvirus sp</name>
    <dbReference type="NCBI Taxonomy" id="2487774"/>
    <lineage>
        <taxon>Viruses</taxon>
    </lineage>
</organism>
<accession>A0A3G5AIQ1</accession>
<gene>
    <name evidence="1" type="ORF">Sylvanvirus21_12</name>
</gene>
<dbReference type="EMBL" id="MK072527">
    <property type="protein sequence ID" value="AYV87060.1"/>
    <property type="molecule type" value="Genomic_DNA"/>
</dbReference>
<proteinExistence type="predicted"/>
<reference evidence="1" key="1">
    <citation type="submission" date="2018-10" db="EMBL/GenBank/DDBJ databases">
        <title>Hidden diversity of soil giant viruses.</title>
        <authorList>
            <person name="Schulz F."/>
            <person name="Alteio L."/>
            <person name="Goudeau D."/>
            <person name="Ryan E.M."/>
            <person name="Malmstrom R.R."/>
            <person name="Blanchard J."/>
            <person name="Woyke T."/>
        </authorList>
    </citation>
    <scope>NUCLEOTIDE SEQUENCE</scope>
    <source>
        <strain evidence="1">SYV1</strain>
    </source>
</reference>
<evidence type="ECO:0000313" key="1">
    <source>
        <dbReference type="EMBL" id="AYV87060.1"/>
    </source>
</evidence>